<dbReference type="SUPFAM" id="SSF52540">
    <property type="entry name" value="P-loop containing nucleoside triphosphate hydrolases"/>
    <property type="match status" value="1"/>
</dbReference>
<proteinExistence type="inferred from homology"/>
<comment type="subunit">
    <text evidence="11">Interacts (GTP-bound form) with RAB11FIP1, RAB11FIP2, RAB11FIP3 and RAB11FIP4. Interacts (via the hypervariable C-terminal region) with ITGB1 (via the cytoplasmic region); the interaction is GTP-dependent. Interacts with ITGAV. Associates with the integrin alpha-V/beta-1 heterodimer. Interacts with VPS33B.</text>
</comment>
<evidence type="ECO:0000256" key="9">
    <source>
        <dbReference type="ARBA" id="ARBA00039508"/>
    </source>
</evidence>
<dbReference type="Proteomes" id="UP000835052">
    <property type="component" value="Unassembled WGS sequence"/>
</dbReference>
<dbReference type="SMART" id="SM00176">
    <property type="entry name" value="RAN"/>
    <property type="match status" value="1"/>
</dbReference>
<comment type="caution">
    <text evidence="12">The sequence shown here is derived from an EMBL/GenBank/DDBJ whole genome shotgun (WGS) entry which is preliminary data.</text>
</comment>
<evidence type="ECO:0000256" key="7">
    <source>
        <dbReference type="ARBA" id="ARBA00037836"/>
    </source>
</evidence>
<accession>A0A8S1H0N5</accession>
<dbReference type="InterPro" id="IPR005225">
    <property type="entry name" value="Small_GTP-bd"/>
</dbReference>
<keyword evidence="2" id="KW-0547">Nucleotide-binding</keyword>
<dbReference type="PROSITE" id="PS51419">
    <property type="entry name" value="RAB"/>
    <property type="match status" value="1"/>
</dbReference>
<dbReference type="SMART" id="SM00175">
    <property type="entry name" value="RAB"/>
    <property type="match status" value="1"/>
</dbReference>
<comment type="function">
    <text evidence="10">The small GTPases Rab are key regulators of intracellular membrane trafficking, from the formation of transport vesicles to their fusion with membranes. Rabs cycle between an inactive GDP-bound form and an active GTP-bound form that is able to recruit to membranes different set of downstream effectors directly responsible for vesicle formation, movement, tethering and fusion. RAB25 regulates epithelial cell differentiation, proliferation and survival, thereby playing key roles in tumorigenesis. Promotes invasive migration of cells in which it functions to localize and maintain integrin alpha-V/beta-1 at the tips of extending pseudopodia. Involved in the regulation of epithelial morphogenesis through the control of CLDN4 expression and localization at tight junctions. May selectively regulate the apical recycling pathway. Together with MYO5B regulates transcytosis.</text>
</comment>
<reference evidence="12" key="1">
    <citation type="submission" date="2020-10" db="EMBL/GenBank/DDBJ databases">
        <authorList>
            <person name="Kikuchi T."/>
        </authorList>
    </citation>
    <scope>NUCLEOTIDE SEQUENCE</scope>
    <source>
        <strain evidence="12">NKZ352</strain>
    </source>
</reference>
<dbReference type="GO" id="GO:0031260">
    <property type="term" value="C:pseudopodium membrane"/>
    <property type="evidence" value="ECO:0007669"/>
    <property type="project" value="UniProtKB-SubCell"/>
</dbReference>
<dbReference type="CDD" id="cd01868">
    <property type="entry name" value="Rab11_like"/>
    <property type="match status" value="1"/>
</dbReference>
<dbReference type="InterPro" id="IPR001806">
    <property type="entry name" value="Small_GTPase"/>
</dbReference>
<keyword evidence="6" id="KW-0636">Prenylation</keyword>
<keyword evidence="13" id="KW-1185">Reference proteome</keyword>
<dbReference type="NCBIfam" id="TIGR00231">
    <property type="entry name" value="small_GTP"/>
    <property type="match status" value="1"/>
</dbReference>
<dbReference type="GO" id="GO:0012505">
    <property type="term" value="C:endomembrane system"/>
    <property type="evidence" value="ECO:0007669"/>
    <property type="project" value="UniProtKB-SubCell"/>
</dbReference>
<dbReference type="Pfam" id="PF00071">
    <property type="entry name" value="Ras"/>
    <property type="match status" value="1"/>
</dbReference>
<evidence type="ECO:0000256" key="5">
    <source>
        <dbReference type="ARBA" id="ARBA00023288"/>
    </source>
</evidence>
<evidence type="ECO:0000256" key="11">
    <source>
        <dbReference type="ARBA" id="ARBA00064728"/>
    </source>
</evidence>
<dbReference type="PRINTS" id="PR00449">
    <property type="entry name" value="RASTRNSFRMNG"/>
</dbReference>
<dbReference type="Gene3D" id="3.40.50.300">
    <property type="entry name" value="P-loop containing nucleotide triphosphate hydrolases"/>
    <property type="match status" value="1"/>
</dbReference>
<dbReference type="PROSITE" id="PS51421">
    <property type="entry name" value="RAS"/>
    <property type="match status" value="1"/>
</dbReference>
<keyword evidence="3" id="KW-0342">GTP-binding</keyword>
<dbReference type="FunFam" id="3.40.50.300:FF:000067">
    <property type="entry name" value="ras-related protein RABA1f"/>
    <property type="match status" value="1"/>
</dbReference>
<evidence type="ECO:0000256" key="8">
    <source>
        <dbReference type="ARBA" id="ARBA00037868"/>
    </source>
</evidence>
<dbReference type="GO" id="GO:0003924">
    <property type="term" value="F:GTPase activity"/>
    <property type="evidence" value="ECO:0007669"/>
    <property type="project" value="InterPro"/>
</dbReference>
<dbReference type="InterPro" id="IPR027417">
    <property type="entry name" value="P-loop_NTPase"/>
</dbReference>
<keyword evidence="5" id="KW-0449">Lipoprotein</keyword>
<evidence type="ECO:0000313" key="12">
    <source>
        <dbReference type="EMBL" id="CAD6189816.1"/>
    </source>
</evidence>
<sequence>MSSRDEEYDYLFKIVLIGDSGVGKTNILSRFAKNQFSLDSQTTIGVEFSTKTVQIEGKTVKAQIWDTAGQERYKAITSAYYRGAVGALVVYDIAKHGSYESVEKWLKELRNHADQNIFIMLVGNKTDLRHLRSVPTDVARMYAEKNKFAFIETSALDSTNIESAFLNILTEVFHNVRKNILTDHQHIDKQTTIIPSADSKPEKSSRCCSL</sequence>
<evidence type="ECO:0000256" key="2">
    <source>
        <dbReference type="ARBA" id="ARBA00022741"/>
    </source>
</evidence>
<dbReference type="EMBL" id="CAJGYM010000012">
    <property type="protein sequence ID" value="CAD6189816.1"/>
    <property type="molecule type" value="Genomic_DNA"/>
</dbReference>
<dbReference type="OrthoDB" id="9989112at2759"/>
<protein>
    <recommendedName>
        <fullName evidence="9">Ras-related protein Rab-25</fullName>
    </recommendedName>
</protein>
<dbReference type="SMART" id="SM00174">
    <property type="entry name" value="RHO"/>
    <property type="match status" value="1"/>
</dbReference>
<keyword evidence="4" id="KW-0472">Membrane</keyword>
<name>A0A8S1H0N5_9PELO</name>
<dbReference type="PANTHER" id="PTHR47979">
    <property type="entry name" value="DRAB11-RELATED"/>
    <property type="match status" value="1"/>
</dbReference>
<evidence type="ECO:0000256" key="10">
    <source>
        <dbReference type="ARBA" id="ARBA00055320"/>
    </source>
</evidence>
<dbReference type="GO" id="GO:0005525">
    <property type="term" value="F:GTP binding"/>
    <property type="evidence" value="ECO:0007669"/>
    <property type="project" value="UniProtKB-KW"/>
</dbReference>
<comment type="similarity">
    <text evidence="1">Belongs to the small GTPase superfamily. Rab family.</text>
</comment>
<comment type="subcellular location">
    <subcellularLocation>
        <location evidence="7">Cell projection</location>
        <location evidence="7">Pseudopodium membrane</location>
    </subcellularLocation>
    <subcellularLocation>
        <location evidence="8">Endomembrane system</location>
        <topology evidence="8">Lipid-anchor</topology>
    </subcellularLocation>
</comment>
<gene>
    <name evidence="12" type="ORF">CAUJ_LOCUS5735</name>
</gene>
<evidence type="ECO:0000313" key="13">
    <source>
        <dbReference type="Proteomes" id="UP000835052"/>
    </source>
</evidence>
<dbReference type="SMART" id="SM00173">
    <property type="entry name" value="RAS"/>
    <property type="match status" value="1"/>
</dbReference>
<dbReference type="PROSITE" id="PS51420">
    <property type="entry name" value="RHO"/>
    <property type="match status" value="1"/>
</dbReference>
<dbReference type="AlphaFoldDB" id="A0A8S1H0N5"/>
<dbReference type="InterPro" id="IPR050209">
    <property type="entry name" value="Rab_GTPases_membrane_traffic"/>
</dbReference>
<evidence type="ECO:0000256" key="6">
    <source>
        <dbReference type="ARBA" id="ARBA00023289"/>
    </source>
</evidence>
<evidence type="ECO:0000256" key="3">
    <source>
        <dbReference type="ARBA" id="ARBA00023134"/>
    </source>
</evidence>
<evidence type="ECO:0000256" key="1">
    <source>
        <dbReference type="ARBA" id="ARBA00006270"/>
    </source>
</evidence>
<organism evidence="12 13">
    <name type="scientific">Caenorhabditis auriculariae</name>
    <dbReference type="NCBI Taxonomy" id="2777116"/>
    <lineage>
        <taxon>Eukaryota</taxon>
        <taxon>Metazoa</taxon>
        <taxon>Ecdysozoa</taxon>
        <taxon>Nematoda</taxon>
        <taxon>Chromadorea</taxon>
        <taxon>Rhabditida</taxon>
        <taxon>Rhabditina</taxon>
        <taxon>Rhabditomorpha</taxon>
        <taxon>Rhabditoidea</taxon>
        <taxon>Rhabditidae</taxon>
        <taxon>Peloderinae</taxon>
        <taxon>Caenorhabditis</taxon>
    </lineage>
</organism>
<evidence type="ECO:0000256" key="4">
    <source>
        <dbReference type="ARBA" id="ARBA00023136"/>
    </source>
</evidence>